<dbReference type="EMBL" id="ML986629">
    <property type="protein sequence ID" value="KAF2263190.1"/>
    <property type="molecule type" value="Genomic_DNA"/>
</dbReference>
<comment type="caution">
    <text evidence="1">The sequence shown here is derived from an EMBL/GenBank/DDBJ whole genome shotgun (WGS) entry which is preliminary data.</text>
</comment>
<sequence>MAANFVHMIKGSNKLLQFPREIRDHIYQFVIPGSLVEIAWDTSITALERKLPPISLTSRQMHDETVPIFLQNTIWILPHMVQAKPFSDLLYSFPNGSGFLNIRFLMLTDLSILTTKLLKYCQNLRILIITFDGPEIAGGQLVKNGHWELGKLTSKYDIDVIFQLRHLKRLVLAMRNCEEWARPQFSGDAIMLGLEMWFQERFARKGNRVGILSAPYLSWNAKEWIDELGL</sequence>
<evidence type="ECO:0000313" key="1">
    <source>
        <dbReference type="EMBL" id="KAF2263190.1"/>
    </source>
</evidence>
<dbReference type="Proteomes" id="UP000800093">
    <property type="component" value="Unassembled WGS sequence"/>
</dbReference>
<reference evidence="2" key="1">
    <citation type="journal article" date="2020" name="Stud. Mycol.">
        <title>101 Dothideomycetes genomes: A test case for predicting lifestyles and emergence of pathogens.</title>
        <authorList>
            <person name="Haridas S."/>
            <person name="Albert R."/>
            <person name="Binder M."/>
            <person name="Bloem J."/>
            <person name="LaButti K."/>
            <person name="Salamov A."/>
            <person name="Andreopoulos B."/>
            <person name="Baker S."/>
            <person name="Barry K."/>
            <person name="Bills G."/>
            <person name="Bluhm B."/>
            <person name="Cannon C."/>
            <person name="Castanera R."/>
            <person name="Culley D."/>
            <person name="Daum C."/>
            <person name="Ezra D."/>
            <person name="Gonzalez J."/>
            <person name="Henrissat B."/>
            <person name="Kuo A."/>
            <person name="Liang C."/>
            <person name="Lipzen A."/>
            <person name="Lutzoni F."/>
            <person name="Magnuson J."/>
            <person name="Mondo S."/>
            <person name="Nolan M."/>
            <person name="Ohm R."/>
            <person name="Pangilinan J."/>
            <person name="Park H.-J."/>
            <person name="Ramirez L."/>
            <person name="Alfaro M."/>
            <person name="Sun H."/>
            <person name="Tritt A."/>
            <person name="Yoshinaga Y."/>
            <person name="Zwiers L.-H."/>
            <person name="Turgeon B."/>
            <person name="Goodwin S."/>
            <person name="Spatafora J."/>
            <person name="Crous P."/>
            <person name="Grigoriev I."/>
        </authorList>
    </citation>
    <scope>NUCLEOTIDE SEQUENCE [LARGE SCALE GENOMIC DNA]</scope>
    <source>
        <strain evidence="2">CBS 304.66</strain>
    </source>
</reference>
<gene>
    <name evidence="1" type="ORF">CC78DRAFT_534198</name>
</gene>
<name>A0A9P4MZ16_9PLEO</name>
<dbReference type="OrthoDB" id="62952at2759"/>
<evidence type="ECO:0008006" key="3">
    <source>
        <dbReference type="Google" id="ProtNLM"/>
    </source>
</evidence>
<dbReference type="AlphaFoldDB" id="A0A9P4MZ16"/>
<keyword evidence="2" id="KW-1185">Reference proteome</keyword>
<accession>A0A9P4MZ16</accession>
<evidence type="ECO:0000313" key="2">
    <source>
        <dbReference type="Proteomes" id="UP000800093"/>
    </source>
</evidence>
<proteinExistence type="predicted"/>
<protein>
    <recommendedName>
        <fullName evidence="3">F-box domain-containing protein</fullName>
    </recommendedName>
</protein>
<organism evidence="1 2">
    <name type="scientific">Lojkania enalia</name>
    <dbReference type="NCBI Taxonomy" id="147567"/>
    <lineage>
        <taxon>Eukaryota</taxon>
        <taxon>Fungi</taxon>
        <taxon>Dikarya</taxon>
        <taxon>Ascomycota</taxon>
        <taxon>Pezizomycotina</taxon>
        <taxon>Dothideomycetes</taxon>
        <taxon>Pleosporomycetidae</taxon>
        <taxon>Pleosporales</taxon>
        <taxon>Pleosporales incertae sedis</taxon>
        <taxon>Lojkania</taxon>
    </lineage>
</organism>